<evidence type="ECO:0000256" key="8">
    <source>
        <dbReference type="ARBA" id="ARBA00022729"/>
    </source>
</evidence>
<evidence type="ECO:0000256" key="9">
    <source>
        <dbReference type="ARBA" id="ARBA00022734"/>
    </source>
</evidence>
<comment type="caution">
    <text evidence="23">Lacks conserved residue(s) required for the propagation of feature annotation.</text>
</comment>
<dbReference type="InterPro" id="IPR018378">
    <property type="entry name" value="C-type_lectin_CS"/>
</dbReference>
<dbReference type="FunFam" id="2.10.70.10:FF:000001">
    <property type="entry name" value="Selectin P"/>
    <property type="match status" value="2"/>
</dbReference>
<dbReference type="SUPFAM" id="SSF57196">
    <property type="entry name" value="EGF/Laminin"/>
    <property type="match status" value="1"/>
</dbReference>
<dbReference type="GO" id="GO:0007155">
    <property type="term" value="P:cell adhesion"/>
    <property type="evidence" value="ECO:0007669"/>
    <property type="project" value="UniProtKB-KW"/>
</dbReference>
<dbReference type="SMART" id="SM00032">
    <property type="entry name" value="CCP"/>
    <property type="match status" value="3"/>
</dbReference>
<keyword evidence="12" id="KW-0130">Cell adhesion</keyword>
<dbReference type="Gene3D" id="3.10.100.10">
    <property type="entry name" value="Mannose-Binding Protein A, subunit A"/>
    <property type="match status" value="1"/>
</dbReference>
<evidence type="ECO:0000259" key="27">
    <source>
        <dbReference type="PROSITE" id="PS50026"/>
    </source>
</evidence>
<dbReference type="PROSITE" id="PS01186">
    <property type="entry name" value="EGF_2"/>
    <property type="match status" value="1"/>
</dbReference>
<evidence type="ECO:0000256" key="4">
    <source>
        <dbReference type="ARBA" id="ARBA00022536"/>
    </source>
</evidence>
<evidence type="ECO:0000259" key="29">
    <source>
        <dbReference type="PROSITE" id="PS50923"/>
    </source>
</evidence>
<dbReference type="InterPro" id="IPR002396">
    <property type="entry name" value="Selectin_superfamily"/>
</dbReference>
<evidence type="ECO:0000256" key="23">
    <source>
        <dbReference type="PROSITE-ProRule" id="PRU00076"/>
    </source>
</evidence>
<keyword evidence="16" id="KW-0325">Glycoprotein</keyword>
<dbReference type="Proteomes" id="UP000264820">
    <property type="component" value="Unplaced"/>
</dbReference>
<feature type="domain" description="C-type lectin" evidence="28">
    <location>
        <begin position="13"/>
        <end position="135"/>
    </location>
</feature>
<evidence type="ECO:0000256" key="22">
    <source>
        <dbReference type="ARBA" id="ARBA00045695"/>
    </source>
</evidence>
<evidence type="ECO:0000256" key="15">
    <source>
        <dbReference type="ARBA" id="ARBA00023157"/>
    </source>
</evidence>
<evidence type="ECO:0000256" key="1">
    <source>
        <dbReference type="ARBA" id="ARBA00004251"/>
    </source>
</evidence>
<keyword evidence="31" id="KW-1185">Reference proteome</keyword>
<comment type="subunit">
    <text evidence="17">Interacts with SELPLG/PSGL1 and PODXL2 through the sialyl Lewis X epitope. SELPLG sulfation appears not to be required for this interaction.</text>
</comment>
<accession>A0A3Q3DBY4</accession>
<evidence type="ECO:0000256" key="14">
    <source>
        <dbReference type="ARBA" id="ARBA00023136"/>
    </source>
</evidence>
<dbReference type="PANTHER" id="PTHR19325:SF493">
    <property type="entry name" value="E-SELECTIN"/>
    <property type="match status" value="1"/>
</dbReference>
<dbReference type="PROSITE" id="PS00615">
    <property type="entry name" value="C_TYPE_LECTIN_1"/>
    <property type="match status" value="1"/>
</dbReference>
<evidence type="ECO:0000313" key="30">
    <source>
        <dbReference type="Ensembl" id="ENSHCOP00000008104.1"/>
    </source>
</evidence>
<evidence type="ECO:0000256" key="26">
    <source>
        <dbReference type="SAM" id="Phobius"/>
    </source>
</evidence>
<dbReference type="InterPro" id="IPR035976">
    <property type="entry name" value="Sushi/SCR/CCP_sf"/>
</dbReference>
<evidence type="ECO:0000256" key="11">
    <source>
        <dbReference type="ARBA" id="ARBA00022837"/>
    </source>
</evidence>
<dbReference type="Pfam" id="PF00084">
    <property type="entry name" value="Sushi"/>
    <property type="match status" value="3"/>
</dbReference>
<keyword evidence="8" id="KW-0732">Signal</keyword>
<keyword evidence="10" id="KW-0677">Repeat</keyword>
<dbReference type="InterPro" id="IPR000742">
    <property type="entry name" value="EGF"/>
</dbReference>
<evidence type="ECO:0000256" key="25">
    <source>
        <dbReference type="SAM" id="MobiDB-lite"/>
    </source>
</evidence>
<dbReference type="PANTHER" id="PTHR19325">
    <property type="entry name" value="COMPLEMENT COMPONENT-RELATED SUSHI DOMAIN-CONTAINING"/>
    <property type="match status" value="1"/>
</dbReference>
<dbReference type="Pfam" id="PF00059">
    <property type="entry name" value="Lectin_C"/>
    <property type="match status" value="1"/>
</dbReference>
<protein>
    <recommendedName>
        <fullName evidence="18">E-selectin</fullName>
    </recommendedName>
    <alternativeName>
        <fullName evidence="19">CD62 antigen-like family member E</fullName>
    </alternativeName>
    <alternativeName>
        <fullName evidence="20">Endothelial leukocyte adhesion molecule 1</fullName>
    </alternativeName>
    <alternativeName>
        <fullName evidence="21">Leukocyte-endothelial cell adhesion molecule 2</fullName>
    </alternativeName>
</protein>
<feature type="domain" description="Sushi" evidence="29">
    <location>
        <begin position="197"/>
        <end position="260"/>
    </location>
</feature>
<feature type="domain" description="Sushi" evidence="29">
    <location>
        <begin position="261"/>
        <end position="322"/>
    </location>
</feature>
<dbReference type="GO" id="GO:0030246">
    <property type="term" value="F:carbohydrate binding"/>
    <property type="evidence" value="ECO:0007669"/>
    <property type="project" value="UniProtKB-KW"/>
</dbReference>
<dbReference type="AlphaFoldDB" id="A0A3Q3DBY4"/>
<evidence type="ECO:0000256" key="6">
    <source>
        <dbReference type="ARBA" id="ARBA00022692"/>
    </source>
</evidence>
<dbReference type="GO" id="GO:0046872">
    <property type="term" value="F:metal ion binding"/>
    <property type="evidence" value="ECO:0007669"/>
    <property type="project" value="UniProtKB-KW"/>
</dbReference>
<dbReference type="PROSITE" id="PS50923">
    <property type="entry name" value="SUSHI"/>
    <property type="match status" value="3"/>
</dbReference>
<dbReference type="InterPro" id="IPR050350">
    <property type="entry name" value="Compl-Cell_Adhes-Reg"/>
</dbReference>
<feature type="domain" description="Sushi" evidence="29">
    <location>
        <begin position="326"/>
        <end position="383"/>
    </location>
</feature>
<organism evidence="30 31">
    <name type="scientific">Hippocampus comes</name>
    <name type="common">Tiger tail seahorse</name>
    <dbReference type="NCBI Taxonomy" id="109280"/>
    <lineage>
        <taxon>Eukaryota</taxon>
        <taxon>Metazoa</taxon>
        <taxon>Chordata</taxon>
        <taxon>Craniata</taxon>
        <taxon>Vertebrata</taxon>
        <taxon>Euteleostomi</taxon>
        <taxon>Actinopterygii</taxon>
        <taxon>Neopterygii</taxon>
        <taxon>Teleostei</taxon>
        <taxon>Neoteleostei</taxon>
        <taxon>Acanthomorphata</taxon>
        <taxon>Syngnathiaria</taxon>
        <taxon>Syngnathiformes</taxon>
        <taxon>Syngnathoidei</taxon>
        <taxon>Syngnathidae</taxon>
        <taxon>Hippocampus</taxon>
    </lineage>
</organism>
<proteinExistence type="inferred from homology"/>
<evidence type="ECO:0000259" key="28">
    <source>
        <dbReference type="PROSITE" id="PS50041"/>
    </source>
</evidence>
<dbReference type="CDD" id="cd00054">
    <property type="entry name" value="EGF_CA"/>
    <property type="match status" value="1"/>
</dbReference>
<dbReference type="InterPro" id="IPR016187">
    <property type="entry name" value="CTDL_fold"/>
</dbReference>
<dbReference type="GO" id="GO:0005886">
    <property type="term" value="C:plasma membrane"/>
    <property type="evidence" value="ECO:0007669"/>
    <property type="project" value="UniProtKB-SubCell"/>
</dbReference>
<dbReference type="Gene3D" id="2.10.70.10">
    <property type="entry name" value="Complement Module, domain 1"/>
    <property type="match status" value="3"/>
</dbReference>
<comment type="similarity">
    <text evidence="2">Belongs to the selectin/LECAM family.</text>
</comment>
<evidence type="ECO:0000256" key="7">
    <source>
        <dbReference type="ARBA" id="ARBA00022723"/>
    </source>
</evidence>
<evidence type="ECO:0000256" key="19">
    <source>
        <dbReference type="ARBA" id="ARBA00041401"/>
    </source>
</evidence>
<evidence type="ECO:0000256" key="10">
    <source>
        <dbReference type="ARBA" id="ARBA00022737"/>
    </source>
</evidence>
<keyword evidence="15 23" id="KW-1015">Disulfide bond</keyword>
<dbReference type="InterPro" id="IPR001304">
    <property type="entry name" value="C-type_lectin-like"/>
</dbReference>
<feature type="disulfide bond" evidence="23">
    <location>
        <begin position="160"/>
        <end position="169"/>
    </location>
</feature>
<comment type="subcellular location">
    <subcellularLocation>
        <location evidence="1">Cell membrane</location>
        <topology evidence="1">Single-pass type I membrane protein</topology>
    </subcellularLocation>
</comment>
<keyword evidence="14 26" id="KW-0472">Membrane</keyword>
<evidence type="ECO:0000256" key="13">
    <source>
        <dbReference type="ARBA" id="ARBA00022989"/>
    </source>
</evidence>
<evidence type="ECO:0000256" key="20">
    <source>
        <dbReference type="ARBA" id="ARBA00042113"/>
    </source>
</evidence>
<dbReference type="InterPro" id="IPR000436">
    <property type="entry name" value="Sushi_SCR_CCP_dom"/>
</dbReference>
<dbReference type="CDD" id="cd00033">
    <property type="entry name" value="CCP"/>
    <property type="match status" value="3"/>
</dbReference>
<feature type="domain" description="EGF-like" evidence="27">
    <location>
        <begin position="135"/>
        <end position="170"/>
    </location>
</feature>
<feature type="disulfide bond" evidence="23">
    <location>
        <begin position="139"/>
        <end position="149"/>
    </location>
</feature>
<comment type="function">
    <text evidence="22">Cell-surface glycoprotein having a role in immunoadhesion. Mediates in the adhesion of blood neutrophils in cytokine-activated endothelium through interaction with SELPLG/PSGL1. May have a role in capillary morphogenesis.</text>
</comment>
<name>A0A3Q3DBY4_HIPCM</name>
<keyword evidence="4 23" id="KW-0245">EGF-like domain</keyword>
<feature type="disulfide bond" evidence="24">
    <location>
        <begin position="231"/>
        <end position="258"/>
    </location>
</feature>
<feature type="disulfide bond" evidence="24">
    <location>
        <begin position="354"/>
        <end position="381"/>
    </location>
</feature>
<dbReference type="Ensembl" id="ENSHCOT00000000863.1">
    <property type="protein sequence ID" value="ENSHCOP00000008104.1"/>
    <property type="gene ID" value="ENSHCOG00000010401.1"/>
</dbReference>
<dbReference type="PROSITE" id="PS50026">
    <property type="entry name" value="EGF_3"/>
    <property type="match status" value="1"/>
</dbReference>
<evidence type="ECO:0000256" key="21">
    <source>
        <dbReference type="ARBA" id="ARBA00043124"/>
    </source>
</evidence>
<evidence type="ECO:0000256" key="17">
    <source>
        <dbReference type="ARBA" id="ARBA00038738"/>
    </source>
</evidence>
<reference evidence="30" key="1">
    <citation type="submission" date="2025-08" db="UniProtKB">
        <authorList>
            <consortium name="Ensembl"/>
        </authorList>
    </citation>
    <scope>IDENTIFICATION</scope>
</reference>
<dbReference type="PRINTS" id="PR00343">
    <property type="entry name" value="SELECTIN"/>
</dbReference>
<keyword evidence="5 24" id="KW-0768">Sushi</keyword>
<evidence type="ECO:0000256" key="16">
    <source>
        <dbReference type="ARBA" id="ARBA00023180"/>
    </source>
</evidence>
<keyword evidence="13 26" id="KW-1133">Transmembrane helix</keyword>
<dbReference type="STRING" id="109280.ENSHCOP00000008104"/>
<evidence type="ECO:0000256" key="2">
    <source>
        <dbReference type="ARBA" id="ARBA00007360"/>
    </source>
</evidence>
<dbReference type="SUPFAM" id="SSF57535">
    <property type="entry name" value="Complement control module/SCR domain"/>
    <property type="match status" value="3"/>
</dbReference>
<feature type="region of interest" description="Disordered" evidence="25">
    <location>
        <begin position="84"/>
        <end position="107"/>
    </location>
</feature>
<evidence type="ECO:0000256" key="24">
    <source>
        <dbReference type="PROSITE-ProRule" id="PRU00302"/>
    </source>
</evidence>
<feature type="transmembrane region" description="Helical" evidence="26">
    <location>
        <begin position="388"/>
        <end position="411"/>
    </location>
</feature>
<reference evidence="30" key="2">
    <citation type="submission" date="2025-09" db="UniProtKB">
        <authorList>
            <consortium name="Ensembl"/>
        </authorList>
    </citation>
    <scope>IDENTIFICATION</scope>
</reference>
<evidence type="ECO:0000256" key="12">
    <source>
        <dbReference type="ARBA" id="ARBA00022889"/>
    </source>
</evidence>
<dbReference type="SUPFAM" id="SSF56436">
    <property type="entry name" value="C-type lectin-like"/>
    <property type="match status" value="1"/>
</dbReference>
<keyword evidence="3" id="KW-1003">Cell membrane</keyword>
<dbReference type="PROSITE" id="PS50041">
    <property type="entry name" value="C_TYPE_LECTIN_2"/>
    <property type="match status" value="1"/>
</dbReference>
<dbReference type="PROSITE" id="PS00022">
    <property type="entry name" value="EGF_1"/>
    <property type="match status" value="1"/>
</dbReference>
<evidence type="ECO:0000313" key="31">
    <source>
        <dbReference type="Proteomes" id="UP000264820"/>
    </source>
</evidence>
<evidence type="ECO:0000256" key="5">
    <source>
        <dbReference type="ARBA" id="ARBA00022659"/>
    </source>
</evidence>
<dbReference type="GeneTree" id="ENSGT00940000164633"/>
<keyword evidence="9" id="KW-0430">Lectin</keyword>
<evidence type="ECO:0000256" key="3">
    <source>
        <dbReference type="ARBA" id="ARBA00022475"/>
    </source>
</evidence>
<keyword evidence="7" id="KW-0479">Metal-binding</keyword>
<dbReference type="OMA" id="ICETMEN"/>
<sequence>NVESQFLNVLLCMQAECWSYRYSDETMTWDQARAWCRAYHGDLVTMKNQEEIDHLKTLLVPRGGRYWIGIRKIDNNWKRVDTNEPVTNEDTNWGRREPNNYRDPSNPNRKEDCVEWLYWKWNDLWCGSNHYALCYTASCQRHSCVHGECVETVPGHRCQCTEGFDGDKCQHGKNPFSYWAKKKTETVIISMFVVSAVECDGSELTSPPKGSVSCADMDGNFAFDSLCHYSCEVGYELSDPEPLRCTATRNWSHPPPTCEAVECSELTSPPKGDISCTGMDGDFAFDSLCRYSCEEGYELSDPEPLRCTATRNWSHPPPTCEGSWKVLEKKPIKLYFLHGSADFLFYGNNCTFSCQDGFELQGVVSMACTHSGEWNAAPPTCEGVKLSAIVAGATIGGVVALSALSLLVWILRRRRREPADDLVIMT</sequence>
<evidence type="ECO:0000256" key="18">
    <source>
        <dbReference type="ARBA" id="ARBA00040812"/>
    </source>
</evidence>
<dbReference type="InterPro" id="IPR016186">
    <property type="entry name" value="C-type_lectin-like/link_sf"/>
</dbReference>
<keyword evidence="6 26" id="KW-0812">Transmembrane</keyword>
<feature type="disulfide bond" evidence="24">
    <location>
        <begin position="293"/>
        <end position="320"/>
    </location>
</feature>
<keyword evidence="11" id="KW-0106">Calcium</keyword>
<dbReference type="SMART" id="SM00034">
    <property type="entry name" value="CLECT"/>
    <property type="match status" value="1"/>
</dbReference>